<proteinExistence type="predicted"/>
<name>A0A812IHT5_9DINO</name>
<keyword evidence="1" id="KW-0732">Signal</keyword>
<organism evidence="2 3">
    <name type="scientific">Symbiodinium natans</name>
    <dbReference type="NCBI Taxonomy" id="878477"/>
    <lineage>
        <taxon>Eukaryota</taxon>
        <taxon>Sar</taxon>
        <taxon>Alveolata</taxon>
        <taxon>Dinophyceae</taxon>
        <taxon>Suessiales</taxon>
        <taxon>Symbiodiniaceae</taxon>
        <taxon>Symbiodinium</taxon>
    </lineage>
</organism>
<dbReference type="AlphaFoldDB" id="A0A812IHT5"/>
<evidence type="ECO:0000313" key="3">
    <source>
        <dbReference type="Proteomes" id="UP000604046"/>
    </source>
</evidence>
<reference evidence="2" key="1">
    <citation type="submission" date="2021-02" db="EMBL/GenBank/DDBJ databases">
        <authorList>
            <person name="Dougan E. K."/>
            <person name="Rhodes N."/>
            <person name="Thang M."/>
            <person name="Chan C."/>
        </authorList>
    </citation>
    <scope>NUCLEOTIDE SEQUENCE</scope>
</reference>
<dbReference type="Proteomes" id="UP000604046">
    <property type="component" value="Unassembled WGS sequence"/>
</dbReference>
<gene>
    <name evidence="2" type="primary">STR8</name>
    <name evidence="2" type="ORF">SNAT2548_LOCUS4374</name>
</gene>
<dbReference type="OrthoDB" id="10019582at2759"/>
<dbReference type="InterPro" id="IPR027417">
    <property type="entry name" value="P-loop_NTPase"/>
</dbReference>
<evidence type="ECO:0000256" key="1">
    <source>
        <dbReference type="SAM" id="SignalP"/>
    </source>
</evidence>
<dbReference type="EMBL" id="CAJNDS010000269">
    <property type="protein sequence ID" value="CAE7036078.1"/>
    <property type="molecule type" value="Genomic_DNA"/>
</dbReference>
<protein>
    <submittedName>
        <fullName evidence="2">STR8 protein</fullName>
    </submittedName>
</protein>
<keyword evidence="3" id="KW-1185">Reference proteome</keyword>
<evidence type="ECO:0000313" key="2">
    <source>
        <dbReference type="EMBL" id="CAE7036078.1"/>
    </source>
</evidence>
<feature type="chain" id="PRO_5032332469" evidence="1">
    <location>
        <begin position="20"/>
        <end position="341"/>
    </location>
</feature>
<dbReference type="Gene3D" id="3.40.50.300">
    <property type="entry name" value="P-loop containing nucleotide triphosphate hydrolases"/>
    <property type="match status" value="1"/>
</dbReference>
<feature type="signal peptide" evidence="1">
    <location>
        <begin position="1"/>
        <end position="19"/>
    </location>
</feature>
<accession>A0A812IHT5</accession>
<sequence>MFWALLSWALLAAVGLGSGCSEDLLEPGLDYFSFLQHSLEPRRAKETYSLFVKFHKVAGTTWRDFVDHITGVSLNCSNLCGKPYLECQIAYHTDPLFTKLCELDMDARHCDQPLHSCTFHQSLEVIRQAVSGRTLTANSSDLVSLQNLWPDDQRLALLYNVDWARVWLPSTFGGKRLLTTTLLRDPTERIRSYYYYIAPSTHEGFRSFLESRRDYVAGNMTQEAFENESWPLFLQTCCEYEAYLGDGSVEKAKLTLATQFNLVGITERMSEGLVSLGRLYGLTPWEVGRLGKEIPRDLDNGQNKLDWAADELLLATYVSKKSRAVYDFAKELFQQQAWAWA</sequence>
<comment type="caution">
    <text evidence="2">The sequence shown here is derived from an EMBL/GenBank/DDBJ whole genome shotgun (WGS) entry which is preliminary data.</text>
</comment>